<name>A0A150QXM2_SORCE</name>
<proteinExistence type="predicted"/>
<protein>
    <submittedName>
        <fullName evidence="1">Uncharacterized protein</fullName>
    </submittedName>
</protein>
<evidence type="ECO:0000313" key="2">
    <source>
        <dbReference type="Proteomes" id="UP000075635"/>
    </source>
</evidence>
<dbReference type="AlphaFoldDB" id="A0A150QXM2"/>
<dbReference type="EMBL" id="JEMB01003423">
    <property type="protein sequence ID" value="KYF72734.1"/>
    <property type="molecule type" value="Genomic_DNA"/>
</dbReference>
<accession>A0A150QXM2</accession>
<organism evidence="1 2">
    <name type="scientific">Sorangium cellulosum</name>
    <name type="common">Polyangium cellulosum</name>
    <dbReference type="NCBI Taxonomy" id="56"/>
    <lineage>
        <taxon>Bacteria</taxon>
        <taxon>Pseudomonadati</taxon>
        <taxon>Myxococcota</taxon>
        <taxon>Polyangia</taxon>
        <taxon>Polyangiales</taxon>
        <taxon>Polyangiaceae</taxon>
        <taxon>Sorangium</taxon>
    </lineage>
</organism>
<dbReference type="Proteomes" id="UP000075635">
    <property type="component" value="Unassembled WGS sequence"/>
</dbReference>
<comment type="caution">
    <text evidence="1">The sequence shown here is derived from an EMBL/GenBank/DDBJ whole genome shotgun (WGS) entry which is preliminary data.</text>
</comment>
<sequence length="333" mass="37855">MGGKLFNLPRMPRGEYLAIEAEVRRYLDVKLPGQYRVPRYYGDKPDFGDMDVIVASRPDWGEVRAEIARDLRVTQTRAVGHVFSTVYRGLQTDFFPVPERYLESAYSFMCFNDVGNFIGRICRRFDLKYGERGLAYVYRREGGNYRADLEVTRDFERICGFLGLDHAAWRAGFASLPAVFDWVIASPYFSVAPYLDEGESPLRERAGVRSTVARFIEHLSARGIDKRPTLADRRSYLPMILAAFPEADLGGQIERERAAEARRAQVDAKFSGKRVMRLVPGLEGKALGELITRFKGSFDDFEGWLLATPEEEIDRRITELAALLDAELRPPGS</sequence>
<evidence type="ECO:0000313" key="1">
    <source>
        <dbReference type="EMBL" id="KYF72734.1"/>
    </source>
</evidence>
<gene>
    <name evidence="1" type="ORF">BE17_43595</name>
</gene>
<reference evidence="1 2" key="1">
    <citation type="submission" date="2014-02" db="EMBL/GenBank/DDBJ databases">
        <title>The small core and large imbalanced accessory genome model reveals a collaborative survival strategy of Sorangium cellulosum strains in nature.</title>
        <authorList>
            <person name="Han K."/>
            <person name="Peng R."/>
            <person name="Blom J."/>
            <person name="Li Y.-Z."/>
        </authorList>
    </citation>
    <scope>NUCLEOTIDE SEQUENCE [LARGE SCALE GENOMIC DNA]</scope>
    <source>
        <strain evidence="1 2">So0011-07</strain>
    </source>
</reference>